<proteinExistence type="predicted"/>
<keyword evidence="3" id="KW-1185">Reference proteome</keyword>
<dbReference type="RefSeq" id="WP_200598136.1">
    <property type="nucleotide sequence ID" value="NZ_JAEPBG010000026.1"/>
</dbReference>
<name>A0A934W9W3_9BURK</name>
<organism evidence="2 3">
    <name type="scientific">Noviherbaspirillum pedocola</name>
    <dbReference type="NCBI Taxonomy" id="2801341"/>
    <lineage>
        <taxon>Bacteria</taxon>
        <taxon>Pseudomonadati</taxon>
        <taxon>Pseudomonadota</taxon>
        <taxon>Betaproteobacteria</taxon>
        <taxon>Burkholderiales</taxon>
        <taxon>Oxalobacteraceae</taxon>
        <taxon>Noviherbaspirillum</taxon>
    </lineage>
</organism>
<dbReference type="AlphaFoldDB" id="A0A934W9W3"/>
<dbReference type="PANTHER" id="PTHR13696">
    <property type="entry name" value="P-LOOP CONTAINING NUCLEOSIDE TRIPHOSPHATE HYDROLASE"/>
    <property type="match status" value="1"/>
</dbReference>
<gene>
    <name evidence="2" type="ORF">JJB74_29475</name>
</gene>
<sequence length="391" mass="42870">MRSTFALLDDCQYRLKAAAALLSVSENTLRTYVKDSGIEIKRATADNPNSPAVRIFTLDNIFQLAAWRRKQGLIKPLSATPICIAVELIKGGTGKSTTTAEIGIQLQLSGYRVLMIDLDVQANLTQLMGYESDLEDGEAATNDLNSDAIVHGTFAEVVKPYLENSRPGANKMDDISHYIKWPFGADGPALIPSDTFLGDLEHAIVATRDTRELVFRSFFRASTEGKIPGLNVKDFDFVLFDCPPSISFVASNAIAVSDYIIAPVKMDSFGVKGVSRLVGEINYIQSKSGQQPELIILPTHYSSNVSRVARMSQKLQTYKDNLPDMSISSSELFPKSQEYYMPLTLQQPTSAPVKEYRKFTDFLLQKIGAKEYAAAKEAAAKEAAAARSVAA</sequence>
<accession>A0A934W9W3</accession>
<evidence type="ECO:0000313" key="2">
    <source>
        <dbReference type="EMBL" id="MBK4738763.1"/>
    </source>
</evidence>
<dbReference type="Gene3D" id="3.40.50.300">
    <property type="entry name" value="P-loop containing nucleotide triphosphate hydrolases"/>
    <property type="match status" value="1"/>
</dbReference>
<comment type="caution">
    <text evidence="2">The sequence shown here is derived from an EMBL/GenBank/DDBJ whole genome shotgun (WGS) entry which is preliminary data.</text>
</comment>
<dbReference type="InterPro" id="IPR050678">
    <property type="entry name" value="DNA_Partitioning_ATPase"/>
</dbReference>
<dbReference type="Proteomes" id="UP000622890">
    <property type="component" value="Unassembled WGS sequence"/>
</dbReference>
<dbReference type="SUPFAM" id="SSF52540">
    <property type="entry name" value="P-loop containing nucleoside triphosphate hydrolases"/>
    <property type="match status" value="1"/>
</dbReference>
<dbReference type="PANTHER" id="PTHR13696:SF99">
    <property type="entry name" value="COBYRINIC ACID AC-DIAMIDE SYNTHASE"/>
    <property type="match status" value="1"/>
</dbReference>
<evidence type="ECO:0000259" key="1">
    <source>
        <dbReference type="Pfam" id="PF13614"/>
    </source>
</evidence>
<reference evidence="2" key="1">
    <citation type="submission" date="2021-01" db="EMBL/GenBank/DDBJ databases">
        <title>Genome sequence of strain Noviherbaspirillum sp. DKR-6.</title>
        <authorList>
            <person name="Chaudhary D.K."/>
        </authorList>
    </citation>
    <scope>NUCLEOTIDE SEQUENCE</scope>
    <source>
        <strain evidence="2">DKR-6</strain>
    </source>
</reference>
<dbReference type="InterPro" id="IPR027417">
    <property type="entry name" value="P-loop_NTPase"/>
</dbReference>
<dbReference type="CDD" id="cd02042">
    <property type="entry name" value="ParAB_family"/>
    <property type="match status" value="1"/>
</dbReference>
<dbReference type="Pfam" id="PF13614">
    <property type="entry name" value="AAA_31"/>
    <property type="match status" value="1"/>
</dbReference>
<evidence type="ECO:0000313" key="3">
    <source>
        <dbReference type="Proteomes" id="UP000622890"/>
    </source>
</evidence>
<feature type="domain" description="AAA" evidence="1">
    <location>
        <begin position="84"/>
        <end position="288"/>
    </location>
</feature>
<protein>
    <submittedName>
        <fullName evidence="2">ParA family protein</fullName>
    </submittedName>
</protein>
<dbReference type="InterPro" id="IPR025669">
    <property type="entry name" value="AAA_dom"/>
</dbReference>
<dbReference type="EMBL" id="JAEPBG010000026">
    <property type="protein sequence ID" value="MBK4738763.1"/>
    <property type="molecule type" value="Genomic_DNA"/>
</dbReference>